<dbReference type="EMBL" id="JAVDWR010000001">
    <property type="protein sequence ID" value="MDR7119498.1"/>
    <property type="molecule type" value="Genomic_DNA"/>
</dbReference>
<comment type="caution">
    <text evidence="1">The sequence shown here is derived from an EMBL/GenBank/DDBJ whole genome shotgun (WGS) entry which is preliminary data.</text>
</comment>
<dbReference type="Proteomes" id="UP001257909">
    <property type="component" value="Unassembled WGS sequence"/>
</dbReference>
<dbReference type="InterPro" id="IPR023214">
    <property type="entry name" value="HAD_sf"/>
</dbReference>
<accession>A0ABU1VVT7</accession>
<organism evidence="1 2">
    <name type="scientific">Rheinheimera soli</name>
    <dbReference type="NCBI Taxonomy" id="443616"/>
    <lineage>
        <taxon>Bacteria</taxon>
        <taxon>Pseudomonadati</taxon>
        <taxon>Pseudomonadota</taxon>
        <taxon>Gammaproteobacteria</taxon>
        <taxon>Chromatiales</taxon>
        <taxon>Chromatiaceae</taxon>
        <taxon>Rheinheimera</taxon>
    </lineage>
</organism>
<evidence type="ECO:0000313" key="2">
    <source>
        <dbReference type="Proteomes" id="UP001257909"/>
    </source>
</evidence>
<evidence type="ECO:0000313" key="1">
    <source>
        <dbReference type="EMBL" id="MDR7119498.1"/>
    </source>
</evidence>
<keyword evidence="2" id="KW-1185">Reference proteome</keyword>
<dbReference type="NCBIfam" id="TIGR01488">
    <property type="entry name" value="HAD-SF-IB"/>
    <property type="match status" value="1"/>
</dbReference>
<name>A0ABU1VVT7_9GAMM</name>
<dbReference type="RefSeq" id="WP_310274072.1">
    <property type="nucleotide sequence ID" value="NZ_JAVDWR010000001.1"/>
</dbReference>
<dbReference type="Gene3D" id="3.40.50.1000">
    <property type="entry name" value="HAD superfamily/HAD-like"/>
    <property type="match status" value="1"/>
</dbReference>
<reference evidence="1 2" key="1">
    <citation type="submission" date="2023-07" db="EMBL/GenBank/DDBJ databases">
        <title>Sorghum-associated microbial communities from plants grown in Nebraska, USA.</title>
        <authorList>
            <person name="Schachtman D."/>
        </authorList>
    </citation>
    <scope>NUCLEOTIDE SEQUENCE [LARGE SCALE GENOMIC DNA]</scope>
    <source>
        <strain evidence="1 2">4138</strain>
    </source>
</reference>
<dbReference type="GO" id="GO:0008962">
    <property type="term" value="F:phosphatidylglycerophosphatase activity"/>
    <property type="evidence" value="ECO:0007669"/>
    <property type="project" value="UniProtKB-EC"/>
</dbReference>
<sequence length="233" mass="26436">MAALCLIEEESIIVNLVLFDFDKTIISRDTGAEYMKFMLARNPLRLTACLFACPFVLPFLLFDKAKFVGYSVWLWLATIGMPIKKVIKLRNKFITQYLESEKTVVYQQAVETLNAHIQKLDKVVIVSGASEWMVKKVFAQLALPKVEFACSQEARLVGGMVSSFHCYAKNKVKSIHQRLNLVKYQSIIGYSDSSVDIPILALCTHRFIVNPKQSCLKKLIKSFDQSVTVVTWA</sequence>
<protein>
    <submittedName>
        <fullName evidence="1">Phosphatidylglycerophosphatase C</fullName>
        <ecNumber evidence="1">3.1.3.27</ecNumber>
    </submittedName>
</protein>
<keyword evidence="1" id="KW-0378">Hydrolase</keyword>
<gene>
    <name evidence="1" type="ORF">J2W69_000413</name>
</gene>
<dbReference type="Pfam" id="PF12710">
    <property type="entry name" value="HAD"/>
    <property type="match status" value="1"/>
</dbReference>
<dbReference type="SUPFAM" id="SSF56784">
    <property type="entry name" value="HAD-like"/>
    <property type="match status" value="1"/>
</dbReference>
<proteinExistence type="predicted"/>
<dbReference type="InterPro" id="IPR036412">
    <property type="entry name" value="HAD-like_sf"/>
</dbReference>
<dbReference type="Gene3D" id="1.20.1440.100">
    <property type="entry name" value="SG protein - dephosphorylation function"/>
    <property type="match status" value="1"/>
</dbReference>
<dbReference type="EC" id="3.1.3.27" evidence="1"/>